<feature type="region of interest" description="Disordered" evidence="1">
    <location>
        <begin position="98"/>
        <end position="117"/>
    </location>
</feature>
<dbReference type="EMBL" id="LT853694">
    <property type="protein sequence ID" value="SMQ49395.1"/>
    <property type="molecule type" value="Genomic_DNA"/>
</dbReference>
<sequence length="117" mass="13279">MRIAPILLRQAVHYFEIQSITTSLHRRGTKSIHLYRGSRHTLKNLSGFNKSIHSNAQNAMSYKVYRVAYAGMPRDHHAINVEQNDDESGWLFQVTGDIQNGMSHDDKAAKKTDEPAS</sequence>
<dbReference type="Proteomes" id="UP000215127">
    <property type="component" value="Chromosome 3"/>
</dbReference>
<name>A0A1X7RPQ9_ZYMT9</name>
<proteinExistence type="predicted"/>
<keyword evidence="3" id="KW-1185">Reference proteome</keyword>
<accession>A0A1X7RPQ9</accession>
<protein>
    <submittedName>
        <fullName evidence="2">Uncharacterized protein</fullName>
    </submittedName>
</protein>
<evidence type="ECO:0000256" key="1">
    <source>
        <dbReference type="SAM" id="MobiDB-lite"/>
    </source>
</evidence>
<dbReference type="AlphaFoldDB" id="A0A1X7RPQ9"/>
<organism evidence="2 3">
    <name type="scientific">Zymoseptoria tritici (strain ST99CH_3D7)</name>
    <dbReference type="NCBI Taxonomy" id="1276538"/>
    <lineage>
        <taxon>Eukaryota</taxon>
        <taxon>Fungi</taxon>
        <taxon>Dikarya</taxon>
        <taxon>Ascomycota</taxon>
        <taxon>Pezizomycotina</taxon>
        <taxon>Dothideomycetes</taxon>
        <taxon>Dothideomycetidae</taxon>
        <taxon>Mycosphaerellales</taxon>
        <taxon>Mycosphaerellaceae</taxon>
        <taxon>Zymoseptoria</taxon>
    </lineage>
</organism>
<dbReference type="Pfam" id="PF20174">
    <property type="entry name" value="DUF6540"/>
    <property type="match status" value="1"/>
</dbReference>
<evidence type="ECO:0000313" key="3">
    <source>
        <dbReference type="Proteomes" id="UP000215127"/>
    </source>
</evidence>
<evidence type="ECO:0000313" key="2">
    <source>
        <dbReference type="EMBL" id="SMQ49395.1"/>
    </source>
</evidence>
<feature type="compositionally biased region" description="Basic and acidic residues" evidence="1">
    <location>
        <begin position="103"/>
        <end position="117"/>
    </location>
</feature>
<reference evidence="2 3" key="1">
    <citation type="submission" date="2016-06" db="EMBL/GenBank/DDBJ databases">
        <authorList>
            <person name="Kjaerup R.B."/>
            <person name="Dalgaard T.S."/>
            <person name="Juul-Madsen H.R."/>
        </authorList>
    </citation>
    <scope>NUCLEOTIDE SEQUENCE [LARGE SCALE GENOMIC DNA]</scope>
</reference>
<gene>
    <name evidence="2" type="ORF">ZT3D7_G4546</name>
</gene>
<dbReference type="InterPro" id="IPR046670">
    <property type="entry name" value="DUF6540"/>
</dbReference>